<name>A0A915DHT6_9BILA</name>
<dbReference type="WBParaSite" id="jg19604">
    <property type="protein sequence ID" value="jg19604"/>
    <property type="gene ID" value="jg19604"/>
</dbReference>
<accession>A0A915DHT6</accession>
<keyword evidence="1" id="KW-1185">Reference proteome</keyword>
<evidence type="ECO:0000313" key="1">
    <source>
        <dbReference type="Proteomes" id="UP000887574"/>
    </source>
</evidence>
<organism evidence="1 2">
    <name type="scientific">Ditylenchus dipsaci</name>
    <dbReference type="NCBI Taxonomy" id="166011"/>
    <lineage>
        <taxon>Eukaryota</taxon>
        <taxon>Metazoa</taxon>
        <taxon>Ecdysozoa</taxon>
        <taxon>Nematoda</taxon>
        <taxon>Chromadorea</taxon>
        <taxon>Rhabditida</taxon>
        <taxon>Tylenchina</taxon>
        <taxon>Tylenchomorpha</taxon>
        <taxon>Sphaerularioidea</taxon>
        <taxon>Anguinidae</taxon>
        <taxon>Anguininae</taxon>
        <taxon>Ditylenchus</taxon>
    </lineage>
</organism>
<proteinExistence type="predicted"/>
<dbReference type="AlphaFoldDB" id="A0A915DHT6"/>
<reference evidence="2" key="1">
    <citation type="submission" date="2022-11" db="UniProtKB">
        <authorList>
            <consortium name="WormBaseParasite"/>
        </authorList>
    </citation>
    <scope>IDENTIFICATION</scope>
</reference>
<dbReference type="Proteomes" id="UP000887574">
    <property type="component" value="Unplaced"/>
</dbReference>
<sequence length="113" mass="12826">MADGGQQSGCCIVCQHHTQSIADKSALENTKHAAQSDESFERLQVLTSQELCTEHGWLEQQISVWLHFLKSSDALELLFHQSTIVYQNSSQVLSKFITFPFYQMRIVEYSSGL</sequence>
<protein>
    <submittedName>
        <fullName evidence="2">Uncharacterized protein</fullName>
    </submittedName>
</protein>
<evidence type="ECO:0000313" key="2">
    <source>
        <dbReference type="WBParaSite" id="jg19604"/>
    </source>
</evidence>